<reference evidence="2" key="2">
    <citation type="journal article" date="2023" name="ISME Commun">
        <title>Characterization of a bloom-associated alphaproteobacterial lineage, 'Candidatus Phycosocius': insights into freshwater algal-bacterial interactions.</title>
        <authorList>
            <person name="Tanabe Y."/>
            <person name="Yamaguchi H."/>
            <person name="Yoshida M."/>
            <person name="Kai A."/>
            <person name="Okazaki Y."/>
        </authorList>
    </citation>
    <scope>NUCLEOTIDE SEQUENCE</scope>
    <source>
        <strain evidence="2">BOTRYCO-1</strain>
    </source>
</reference>
<dbReference type="InterPro" id="IPR024409">
    <property type="entry name" value="DUF3833"/>
</dbReference>
<feature type="signal peptide" evidence="1">
    <location>
        <begin position="1"/>
        <end position="28"/>
    </location>
</feature>
<dbReference type="Pfam" id="PF12915">
    <property type="entry name" value="DUF3833"/>
    <property type="match status" value="1"/>
</dbReference>
<dbReference type="PROSITE" id="PS51257">
    <property type="entry name" value="PROKAR_LIPOPROTEIN"/>
    <property type="match status" value="1"/>
</dbReference>
<evidence type="ECO:0000256" key="1">
    <source>
        <dbReference type="SAM" id="SignalP"/>
    </source>
</evidence>
<evidence type="ECO:0000313" key="2">
    <source>
        <dbReference type="EMBL" id="GIU66831.1"/>
    </source>
</evidence>
<protein>
    <recommendedName>
        <fullName evidence="4">DUF3833 domain-containing protein</fullName>
    </recommendedName>
</protein>
<proteinExistence type="predicted"/>
<keyword evidence="3" id="KW-1185">Reference proteome</keyword>
<dbReference type="RefSeq" id="WP_284359479.1">
    <property type="nucleotide sequence ID" value="NZ_BPFZ01000005.1"/>
</dbReference>
<name>A0ABQ4PV38_9PROT</name>
<dbReference type="EMBL" id="BPFZ01000005">
    <property type="protein sequence ID" value="GIU66831.1"/>
    <property type="molecule type" value="Genomic_DNA"/>
</dbReference>
<sequence>MFKALSKATAIGASFAALSFGLAGCATTASPPTAKAPQNLVLEDYFQGKTTAWGVFQDRSGTLIRQFKVDITGQWDGSVLTLDEQFDYADGAKESRVWKIKKTGPTTYEGRAGDVRGVARGLVQGNQLAWVYDVELKIDNRPVVVTFDDRMWLQSDGVLINRAKVKKFGIVFGEATIVFQRPKI</sequence>
<evidence type="ECO:0008006" key="4">
    <source>
        <dbReference type="Google" id="ProtNLM"/>
    </source>
</evidence>
<gene>
    <name evidence="2" type="ORF">PsB1_0985</name>
</gene>
<comment type="caution">
    <text evidence="2">The sequence shown here is derived from an EMBL/GenBank/DDBJ whole genome shotgun (WGS) entry which is preliminary data.</text>
</comment>
<feature type="chain" id="PRO_5046181083" description="DUF3833 domain-containing protein" evidence="1">
    <location>
        <begin position="29"/>
        <end position="184"/>
    </location>
</feature>
<accession>A0ABQ4PV38</accession>
<reference evidence="2" key="1">
    <citation type="submission" date="2021-05" db="EMBL/GenBank/DDBJ databases">
        <authorList>
            <person name="Tanabe Y."/>
        </authorList>
    </citation>
    <scope>NUCLEOTIDE SEQUENCE</scope>
    <source>
        <strain evidence="2">BOTRYCO-1</strain>
    </source>
</reference>
<dbReference type="Proteomes" id="UP001161064">
    <property type="component" value="Unassembled WGS sequence"/>
</dbReference>
<organism evidence="2 3">
    <name type="scientific">Candidatus Phycosocius spiralis</name>
    <dbReference type="NCBI Taxonomy" id="2815099"/>
    <lineage>
        <taxon>Bacteria</taxon>
        <taxon>Pseudomonadati</taxon>
        <taxon>Pseudomonadota</taxon>
        <taxon>Alphaproteobacteria</taxon>
        <taxon>Caulobacterales</taxon>
        <taxon>Caulobacterales incertae sedis</taxon>
        <taxon>Candidatus Phycosocius</taxon>
    </lineage>
</organism>
<evidence type="ECO:0000313" key="3">
    <source>
        <dbReference type="Proteomes" id="UP001161064"/>
    </source>
</evidence>
<keyword evidence="1" id="KW-0732">Signal</keyword>